<dbReference type="EMBL" id="ASPP01009291">
    <property type="protein sequence ID" value="ETO24334.1"/>
    <property type="molecule type" value="Genomic_DNA"/>
</dbReference>
<keyword evidence="1" id="KW-0812">Transmembrane</keyword>
<evidence type="ECO:0000313" key="2">
    <source>
        <dbReference type="EMBL" id="ETO24334.1"/>
    </source>
</evidence>
<gene>
    <name evidence="2" type="ORF">RFI_12821</name>
</gene>
<sequence length="276" mass="31605">MYMYIFISCHMNNKKIIKQDTPCQTMYFSAINVTEKKMFDMLQEIAPNGVKCMLYDEPAITVTETTAESEPSTDSTTSGYCVVQFKSTLLAVKALLGLYSNGVLFDAAFGPPKEPDLTGAIDEYHTSLIEGLLQVSTSQSMASSCEDESKDKYSGPSQSQNQINVSVDISVYSNADEQDLSLEWDSKPCRTYWLVVDDTTIVGYQKLHHVPSFTLRLQVFDLLVFSFSFIYFIDISILFTRVYIIYIYIYIYTQIYVYLYPYNQRKLNYDKQAHGR</sequence>
<comment type="caution">
    <text evidence="2">The sequence shown here is derived from an EMBL/GenBank/DDBJ whole genome shotgun (WGS) entry which is preliminary data.</text>
</comment>
<keyword evidence="1" id="KW-1133">Transmembrane helix</keyword>
<evidence type="ECO:0000313" key="3">
    <source>
        <dbReference type="Proteomes" id="UP000023152"/>
    </source>
</evidence>
<reference evidence="2 3" key="1">
    <citation type="journal article" date="2013" name="Curr. Biol.">
        <title>The Genome of the Foraminiferan Reticulomyxa filosa.</title>
        <authorList>
            <person name="Glockner G."/>
            <person name="Hulsmann N."/>
            <person name="Schleicher M."/>
            <person name="Noegel A.A."/>
            <person name="Eichinger L."/>
            <person name="Gallinger C."/>
            <person name="Pawlowski J."/>
            <person name="Sierra R."/>
            <person name="Euteneuer U."/>
            <person name="Pillet L."/>
            <person name="Moustafa A."/>
            <person name="Platzer M."/>
            <person name="Groth M."/>
            <person name="Szafranski K."/>
            <person name="Schliwa M."/>
        </authorList>
    </citation>
    <scope>NUCLEOTIDE SEQUENCE [LARGE SCALE GENOMIC DNA]</scope>
</reference>
<organism evidence="2 3">
    <name type="scientific">Reticulomyxa filosa</name>
    <dbReference type="NCBI Taxonomy" id="46433"/>
    <lineage>
        <taxon>Eukaryota</taxon>
        <taxon>Sar</taxon>
        <taxon>Rhizaria</taxon>
        <taxon>Retaria</taxon>
        <taxon>Foraminifera</taxon>
        <taxon>Monothalamids</taxon>
        <taxon>Reticulomyxidae</taxon>
        <taxon>Reticulomyxa</taxon>
    </lineage>
</organism>
<keyword evidence="1" id="KW-0472">Membrane</keyword>
<feature type="transmembrane region" description="Helical" evidence="1">
    <location>
        <begin position="245"/>
        <end position="262"/>
    </location>
</feature>
<name>X6NF00_RETFI</name>
<accession>X6NF00</accession>
<dbReference type="Proteomes" id="UP000023152">
    <property type="component" value="Unassembled WGS sequence"/>
</dbReference>
<evidence type="ECO:0000256" key="1">
    <source>
        <dbReference type="SAM" id="Phobius"/>
    </source>
</evidence>
<proteinExistence type="predicted"/>
<dbReference type="AlphaFoldDB" id="X6NF00"/>
<protein>
    <submittedName>
        <fullName evidence="2">Uncharacterized protein</fullName>
    </submittedName>
</protein>
<keyword evidence="3" id="KW-1185">Reference proteome</keyword>